<sequence>MSAAVVFVSTFMLIVFQPDDSILFYKVPEVILAMALSALAAISLLRPDPLRLGQLVNWFRDRPADDDDRDVPVSATGR</sequence>
<keyword evidence="3" id="KW-1185">Reference proteome</keyword>
<proteinExistence type="predicted"/>
<keyword evidence="1" id="KW-0472">Membrane</keyword>
<name>A0A3G8JF25_9ACTN</name>
<keyword evidence="1" id="KW-0812">Transmembrane</keyword>
<dbReference type="KEGG" id="gom:D7316_00256"/>
<protein>
    <submittedName>
        <fullName evidence="2">Uncharacterized protein</fullName>
    </submittedName>
</protein>
<accession>A0A3G8JF25</accession>
<evidence type="ECO:0000313" key="2">
    <source>
        <dbReference type="EMBL" id="AZG43687.1"/>
    </source>
</evidence>
<gene>
    <name evidence="2" type="ORF">D7316_00256</name>
</gene>
<feature type="transmembrane region" description="Helical" evidence="1">
    <location>
        <begin position="28"/>
        <end position="45"/>
    </location>
</feature>
<evidence type="ECO:0000313" key="3">
    <source>
        <dbReference type="Proteomes" id="UP000271469"/>
    </source>
</evidence>
<keyword evidence="1" id="KW-1133">Transmembrane helix</keyword>
<reference evidence="2 3" key="1">
    <citation type="submission" date="2018-11" db="EMBL/GenBank/DDBJ databases">
        <title>Gordonia insulae sp. nov., isolated from an island soil.</title>
        <authorList>
            <person name="Kim Y.S."/>
            <person name="Kim S.B."/>
        </authorList>
    </citation>
    <scope>NUCLEOTIDE SEQUENCE [LARGE SCALE GENOMIC DNA]</scope>
    <source>
        <strain evidence="2 3">MMS17-SY073</strain>
    </source>
</reference>
<dbReference type="EMBL" id="CP033972">
    <property type="protein sequence ID" value="AZG43687.1"/>
    <property type="molecule type" value="Genomic_DNA"/>
</dbReference>
<dbReference type="AlphaFoldDB" id="A0A3G8JF25"/>
<organism evidence="2 3">
    <name type="scientific">Gordonia insulae</name>
    <dbReference type="NCBI Taxonomy" id="2420509"/>
    <lineage>
        <taxon>Bacteria</taxon>
        <taxon>Bacillati</taxon>
        <taxon>Actinomycetota</taxon>
        <taxon>Actinomycetes</taxon>
        <taxon>Mycobacteriales</taxon>
        <taxon>Gordoniaceae</taxon>
        <taxon>Gordonia</taxon>
    </lineage>
</organism>
<evidence type="ECO:0000256" key="1">
    <source>
        <dbReference type="SAM" id="Phobius"/>
    </source>
</evidence>
<dbReference type="Proteomes" id="UP000271469">
    <property type="component" value="Chromosome"/>
</dbReference>